<evidence type="ECO:0000256" key="1">
    <source>
        <dbReference type="SAM" id="MobiDB-lite"/>
    </source>
</evidence>
<dbReference type="Proteomes" id="UP000039865">
    <property type="component" value="Unassembled WGS sequence"/>
</dbReference>
<dbReference type="SUPFAM" id="SSF57850">
    <property type="entry name" value="RING/U-box"/>
    <property type="match status" value="1"/>
</dbReference>
<dbReference type="InterPro" id="IPR013083">
    <property type="entry name" value="Znf_RING/FYVE/PHD"/>
</dbReference>
<dbReference type="InParanoid" id="A0A078AF12"/>
<dbReference type="EMBL" id="CCKQ01008649">
    <property type="protein sequence ID" value="CDW80112.1"/>
    <property type="molecule type" value="Genomic_DNA"/>
</dbReference>
<protein>
    <recommendedName>
        <fullName evidence="4">RING-type domain-containing protein</fullName>
    </recommendedName>
</protein>
<evidence type="ECO:0008006" key="4">
    <source>
        <dbReference type="Google" id="ProtNLM"/>
    </source>
</evidence>
<evidence type="ECO:0000313" key="2">
    <source>
        <dbReference type="EMBL" id="CDW80112.1"/>
    </source>
</evidence>
<dbReference type="Gene3D" id="3.30.40.10">
    <property type="entry name" value="Zinc/RING finger domain, C3HC4 (zinc finger)"/>
    <property type="match status" value="1"/>
</dbReference>
<organism evidence="2 3">
    <name type="scientific">Stylonychia lemnae</name>
    <name type="common">Ciliate</name>
    <dbReference type="NCBI Taxonomy" id="5949"/>
    <lineage>
        <taxon>Eukaryota</taxon>
        <taxon>Sar</taxon>
        <taxon>Alveolata</taxon>
        <taxon>Ciliophora</taxon>
        <taxon>Intramacronucleata</taxon>
        <taxon>Spirotrichea</taxon>
        <taxon>Stichotrichia</taxon>
        <taxon>Sporadotrichida</taxon>
        <taxon>Oxytrichidae</taxon>
        <taxon>Stylonychinae</taxon>
        <taxon>Stylonychia</taxon>
    </lineage>
</organism>
<proteinExistence type="predicted"/>
<accession>A0A078AF12</accession>
<reference evidence="2 3" key="1">
    <citation type="submission" date="2014-06" db="EMBL/GenBank/DDBJ databases">
        <authorList>
            <person name="Swart Estienne"/>
        </authorList>
    </citation>
    <scope>NUCLEOTIDE SEQUENCE [LARGE SCALE GENOMIC DNA]</scope>
    <source>
        <strain evidence="2 3">130c</strain>
    </source>
</reference>
<dbReference type="AlphaFoldDB" id="A0A078AF12"/>
<gene>
    <name evidence="2" type="primary">Contig13717.g14629</name>
    <name evidence="2" type="ORF">STYLEM_9108</name>
</gene>
<keyword evidence="3" id="KW-1185">Reference proteome</keyword>
<evidence type="ECO:0000313" key="3">
    <source>
        <dbReference type="Proteomes" id="UP000039865"/>
    </source>
</evidence>
<feature type="region of interest" description="Disordered" evidence="1">
    <location>
        <begin position="171"/>
        <end position="197"/>
    </location>
</feature>
<name>A0A078AF12_STYLE</name>
<sequence>MLQTGSGVQSLFGNPFSSNGFNTQNPPRSNILSNHTFNNQFNAAFGIPLNEKEKKLQDFRQNYHSKLDGFTDDLKCFICLSFVCVPLQFQCCSKLICKECFLKLQGKAQFMCPSCNNQSRTVNPPDSLILEIIDQFRVSCLDCKTTFNYGDSDSHFRTQCLSLQNNKVKSNQSDKKKDINEKLSKISQEERKKNEDFSKQKMDQLSIAAMLNSELSTQIFQNNQIKSDIKYLSKCKHSCKRAQHNIISNKTYLKKLIINDTQIACYQINSYECSRCKLKQVTDNLDFEVTCPILDHVFQAQTLQNNSISLKDQELLCLTCSNNVKVSDKYFSCSERSKDCLIICVNCADNSKLVFKTLQDMYFSSIDKLQPIEKNQRHPHSLHHDISFTKLECNSKVCIFQQEQPRYDYWYCKQCDFKLCYNCTRY</sequence>
<feature type="compositionally biased region" description="Basic and acidic residues" evidence="1">
    <location>
        <begin position="172"/>
        <end position="197"/>
    </location>
</feature>